<feature type="region of interest" description="Disordered" evidence="1">
    <location>
        <begin position="1"/>
        <end position="30"/>
    </location>
</feature>
<proteinExistence type="predicted"/>
<evidence type="ECO:0000313" key="2">
    <source>
        <dbReference type="EMBL" id="KAK1799000.1"/>
    </source>
</evidence>
<protein>
    <submittedName>
        <fullName evidence="2">Uncharacterized protein</fullName>
    </submittedName>
</protein>
<evidence type="ECO:0000313" key="3">
    <source>
        <dbReference type="Proteomes" id="UP001239994"/>
    </source>
</evidence>
<keyword evidence="3" id="KW-1185">Reference proteome</keyword>
<sequence>MAQRRYAPSQREEPSVAKPSPIRNERGSRAVRMARRSKIYRGEEEWGGGAALTTTWLQHEVIGSLGQSSRDRRYVQALAGSWVRWSIPTLLRGSEVPPLSSQVLRVEFSTWPVCSGMQPPILQARRNRANGGRRHCADITVRPVIKAQLPTQKRQRGFLSERLVTWGLDPTRRKKEELHRVPSWIARNSGSREAEGQAFVRSGGDGPSSRPPISKPLRTTHHIPGLADTGDTSQQVTNTRHRTPKHAFLRRLSEENRSQTLHSGFPQYTTHSPGFFAGVCFGKHGKMRAEDERAYVRKNGTAVAAPHAADADGATGGTNVLLSGLRPAAAPAALPPLHGPRSHRRSLHNTAVHNTETFLDYCECAEMQKCVLNPWFVVSCAEKGSLSCPFSSIRERSEDEPRCKPRNNKEQGKAFAYSARALGGSPLARALSDVVPEFQVFPGFVKAMSPSSGTGFGLEYPQSVEMFKAFQVWPVLPRSEEVSHPEFISLQMTMVLPEGSATLADCFHQVLICGRLPQLRLDYSSTVQDMVSKQSRAWKNTLCCMFEMSCSGSGEKASQLMAQSN</sequence>
<reference evidence="2" key="1">
    <citation type="submission" date="2023-03" db="EMBL/GenBank/DDBJ databases">
        <title>Electrophorus voltai genome.</title>
        <authorList>
            <person name="Bian C."/>
        </authorList>
    </citation>
    <scope>NUCLEOTIDE SEQUENCE</scope>
    <source>
        <strain evidence="2">CB-2022</strain>
        <tissue evidence="2">Muscle</tissue>
    </source>
</reference>
<dbReference type="AlphaFoldDB" id="A0AAD8ZH94"/>
<comment type="caution">
    <text evidence="2">The sequence shown here is derived from an EMBL/GenBank/DDBJ whole genome shotgun (WGS) entry which is preliminary data.</text>
</comment>
<dbReference type="EMBL" id="JAROKS010000012">
    <property type="protein sequence ID" value="KAK1799000.1"/>
    <property type="molecule type" value="Genomic_DNA"/>
</dbReference>
<gene>
    <name evidence="2" type="ORF">P4O66_006683</name>
</gene>
<dbReference type="Proteomes" id="UP001239994">
    <property type="component" value="Unassembled WGS sequence"/>
</dbReference>
<evidence type="ECO:0000256" key="1">
    <source>
        <dbReference type="SAM" id="MobiDB-lite"/>
    </source>
</evidence>
<feature type="region of interest" description="Disordered" evidence="1">
    <location>
        <begin position="189"/>
        <end position="215"/>
    </location>
</feature>
<organism evidence="2 3">
    <name type="scientific">Electrophorus voltai</name>
    <dbReference type="NCBI Taxonomy" id="2609070"/>
    <lineage>
        <taxon>Eukaryota</taxon>
        <taxon>Metazoa</taxon>
        <taxon>Chordata</taxon>
        <taxon>Craniata</taxon>
        <taxon>Vertebrata</taxon>
        <taxon>Euteleostomi</taxon>
        <taxon>Actinopterygii</taxon>
        <taxon>Neopterygii</taxon>
        <taxon>Teleostei</taxon>
        <taxon>Ostariophysi</taxon>
        <taxon>Gymnotiformes</taxon>
        <taxon>Gymnotoidei</taxon>
        <taxon>Gymnotidae</taxon>
        <taxon>Electrophorus</taxon>
    </lineage>
</organism>
<accession>A0AAD8ZH94</accession>
<name>A0AAD8ZH94_9TELE</name>